<proteinExistence type="predicted"/>
<dbReference type="AlphaFoldDB" id="A0A8K0ULH8"/>
<comment type="caution">
    <text evidence="2">The sequence shown here is derived from an EMBL/GenBank/DDBJ whole genome shotgun (WGS) entry which is preliminary data.</text>
</comment>
<evidence type="ECO:0000313" key="3">
    <source>
        <dbReference type="Proteomes" id="UP000813824"/>
    </source>
</evidence>
<accession>A0A8K0ULH8</accession>
<organism evidence="2 3">
    <name type="scientific">Cristinia sonorae</name>
    <dbReference type="NCBI Taxonomy" id="1940300"/>
    <lineage>
        <taxon>Eukaryota</taxon>
        <taxon>Fungi</taxon>
        <taxon>Dikarya</taxon>
        <taxon>Basidiomycota</taxon>
        <taxon>Agaricomycotina</taxon>
        <taxon>Agaricomycetes</taxon>
        <taxon>Agaricomycetidae</taxon>
        <taxon>Agaricales</taxon>
        <taxon>Pleurotineae</taxon>
        <taxon>Stephanosporaceae</taxon>
        <taxon>Cristinia</taxon>
    </lineage>
</organism>
<evidence type="ECO:0000313" key="2">
    <source>
        <dbReference type="EMBL" id="KAH8099562.1"/>
    </source>
</evidence>
<gene>
    <name evidence="2" type="ORF">BXZ70DRAFT_1026871</name>
</gene>
<name>A0A8K0ULH8_9AGAR</name>
<reference evidence="2" key="1">
    <citation type="journal article" date="2021" name="New Phytol.">
        <title>Evolutionary innovations through gain and loss of genes in the ectomycorrhizal Boletales.</title>
        <authorList>
            <person name="Wu G."/>
            <person name="Miyauchi S."/>
            <person name="Morin E."/>
            <person name="Kuo A."/>
            <person name="Drula E."/>
            <person name="Varga T."/>
            <person name="Kohler A."/>
            <person name="Feng B."/>
            <person name="Cao Y."/>
            <person name="Lipzen A."/>
            <person name="Daum C."/>
            <person name="Hundley H."/>
            <person name="Pangilinan J."/>
            <person name="Johnson J."/>
            <person name="Barry K."/>
            <person name="LaButti K."/>
            <person name="Ng V."/>
            <person name="Ahrendt S."/>
            <person name="Min B."/>
            <person name="Choi I.G."/>
            <person name="Park H."/>
            <person name="Plett J.M."/>
            <person name="Magnuson J."/>
            <person name="Spatafora J.W."/>
            <person name="Nagy L.G."/>
            <person name="Henrissat B."/>
            <person name="Grigoriev I.V."/>
            <person name="Yang Z.L."/>
            <person name="Xu J."/>
            <person name="Martin F.M."/>
        </authorList>
    </citation>
    <scope>NUCLEOTIDE SEQUENCE</scope>
    <source>
        <strain evidence="2">KKN 215</strain>
    </source>
</reference>
<dbReference type="EMBL" id="JAEVFJ010000019">
    <property type="protein sequence ID" value="KAH8099562.1"/>
    <property type="molecule type" value="Genomic_DNA"/>
</dbReference>
<feature type="region of interest" description="Disordered" evidence="1">
    <location>
        <begin position="1"/>
        <end position="22"/>
    </location>
</feature>
<protein>
    <submittedName>
        <fullName evidence="2">Uncharacterized protein</fullName>
    </submittedName>
</protein>
<sequence>MVKTSPRPRRTGPGSDPIGGNAKATQFQLGLRLRLQLFFWESGEVVPGLTISYGKSKCSEISAVASRQSPVGDVGDTEMARLPSAFTISCAYRAYRQHSSTSPMTLVTDGWKALGFDGGVRFIREKRRQTSEIGESLYSIEAFGTWGQPTPPPVIVRRLRTAASRTDPPILLIDIEPGEHTYTWGDCISRRDSRDVGGNSVLGLTSGEDVSEKRKKFSMICEEDSAEWRSEQRVARLHVLICGHERLRARYSGAGELWTSSYQLETRRSQIQIIFGSERADRTVPYGKFEFSFDDIMQVWQENGEDGLTTTGRSPACVG</sequence>
<keyword evidence="3" id="KW-1185">Reference proteome</keyword>
<evidence type="ECO:0000256" key="1">
    <source>
        <dbReference type="SAM" id="MobiDB-lite"/>
    </source>
</evidence>
<dbReference type="Proteomes" id="UP000813824">
    <property type="component" value="Unassembled WGS sequence"/>
</dbReference>
<feature type="compositionally biased region" description="Basic residues" evidence="1">
    <location>
        <begin position="1"/>
        <end position="10"/>
    </location>
</feature>